<dbReference type="InterPro" id="IPR029016">
    <property type="entry name" value="GAF-like_dom_sf"/>
</dbReference>
<evidence type="ECO:0008006" key="3">
    <source>
        <dbReference type="Google" id="ProtNLM"/>
    </source>
</evidence>
<dbReference type="Pfam" id="PF04340">
    <property type="entry name" value="DUF484"/>
    <property type="match status" value="1"/>
</dbReference>
<dbReference type="Proteomes" id="UP000251341">
    <property type="component" value="Unassembled WGS sequence"/>
</dbReference>
<evidence type="ECO:0000313" key="1">
    <source>
        <dbReference type="EMBL" id="PUE59747.1"/>
    </source>
</evidence>
<dbReference type="RefSeq" id="WP_108402272.1">
    <property type="nucleotide sequence ID" value="NZ_NESP01000001.1"/>
</dbReference>
<gene>
    <name evidence="1" type="ORF">B9Z44_09275</name>
</gene>
<dbReference type="PANTHER" id="PTHR38765">
    <property type="entry name" value="DUF484 DOMAIN-CONTAINING PROTEIN"/>
    <property type="match status" value="1"/>
</dbReference>
<accession>A0A315G1Z5</accession>
<sequence length="234" mass="26519">MTNSAMNPITEDDIANFLVNTPDFFERHAELLSAVKLTSPHNHRSISLQERQAEMMREKIRALELRMMDMMRHGTENEVLIERMQRWVKTLLMTNNARDLPHTIADHIQHDFMVPQVAIKVWDVREDFKIEPFAQSVIDPIKDFAASLTTPYVGINNNFDAVQWLADPAAAQSVAFIALRATRPEDTPQTAAEQPVIGLLVLASPDPQRYYEGMGTTIIERMGDLASAALSHLR</sequence>
<dbReference type="PANTHER" id="PTHR38765:SF1">
    <property type="entry name" value="DUF484 DOMAIN-CONTAINING PROTEIN"/>
    <property type="match status" value="1"/>
</dbReference>
<dbReference type="AlphaFoldDB" id="A0A315G1Z5"/>
<name>A0A315G1Z5_9BURK</name>
<protein>
    <recommendedName>
        <fullName evidence="3">DUF484 domain-containing protein</fullName>
    </recommendedName>
</protein>
<reference evidence="1 2" key="1">
    <citation type="submission" date="2017-04" db="EMBL/GenBank/DDBJ databases">
        <title>Unexpected and diverse lifestyles within the genus Limnohabitans.</title>
        <authorList>
            <person name="Kasalicky V."/>
            <person name="Mehrshad M."/>
            <person name="Andrei S.-A."/>
            <person name="Salcher M."/>
            <person name="Kratochvilova H."/>
            <person name="Simek K."/>
            <person name="Ghai R."/>
        </authorList>
    </citation>
    <scope>NUCLEOTIDE SEQUENCE [LARGE SCALE GENOMIC DNA]</scope>
    <source>
        <strain evidence="1 2">MWH-C5</strain>
    </source>
</reference>
<dbReference type="EMBL" id="NESP01000001">
    <property type="protein sequence ID" value="PUE59747.1"/>
    <property type="molecule type" value="Genomic_DNA"/>
</dbReference>
<comment type="caution">
    <text evidence="1">The sequence shown here is derived from an EMBL/GenBank/DDBJ whole genome shotgun (WGS) entry which is preliminary data.</text>
</comment>
<organism evidence="1 2">
    <name type="scientific">Limnohabitans curvus</name>
    <dbReference type="NCBI Taxonomy" id="323423"/>
    <lineage>
        <taxon>Bacteria</taxon>
        <taxon>Pseudomonadati</taxon>
        <taxon>Pseudomonadota</taxon>
        <taxon>Betaproteobacteria</taxon>
        <taxon>Burkholderiales</taxon>
        <taxon>Comamonadaceae</taxon>
        <taxon>Limnohabitans</taxon>
    </lineage>
</organism>
<proteinExistence type="predicted"/>
<dbReference type="Gene3D" id="3.30.450.40">
    <property type="match status" value="1"/>
</dbReference>
<evidence type="ECO:0000313" key="2">
    <source>
        <dbReference type="Proteomes" id="UP000251341"/>
    </source>
</evidence>
<dbReference type="InterPro" id="IPR007435">
    <property type="entry name" value="DUF484"/>
</dbReference>
<keyword evidence="2" id="KW-1185">Reference proteome</keyword>